<evidence type="ECO:0000313" key="4">
    <source>
        <dbReference type="Proteomes" id="UP000438914"/>
    </source>
</evidence>
<proteinExistence type="predicted"/>
<reference evidence="3 4" key="1">
    <citation type="submission" date="2019-08" db="EMBL/GenBank/DDBJ databases">
        <title>In-depth cultivation of the pig gut microbiome towards novel bacterial diversity and tailored functional studies.</title>
        <authorList>
            <person name="Wylensek D."/>
            <person name="Hitch T.C.A."/>
            <person name="Clavel T."/>
        </authorList>
    </citation>
    <scope>NUCLEOTIDE SEQUENCE [LARGE SCALE GENOMIC DNA]</scope>
    <source>
        <strain evidence="3 4">LKV-178-WT-2A</strain>
    </source>
</reference>
<dbReference type="RefSeq" id="WP_154534184.1">
    <property type="nucleotide sequence ID" value="NZ_VUNG01000018.1"/>
</dbReference>
<name>A0A7K0KF84_9BACT</name>
<organism evidence="3 4">
    <name type="scientific">Hallella mizrahii</name>
    <dbReference type="NCBI Taxonomy" id="2606637"/>
    <lineage>
        <taxon>Bacteria</taxon>
        <taxon>Pseudomonadati</taxon>
        <taxon>Bacteroidota</taxon>
        <taxon>Bacteroidia</taxon>
        <taxon>Bacteroidales</taxon>
        <taxon>Prevotellaceae</taxon>
        <taxon>Hallella</taxon>
    </lineage>
</organism>
<evidence type="ECO:0000313" key="3">
    <source>
        <dbReference type="EMBL" id="MST84597.1"/>
    </source>
</evidence>
<feature type="signal peptide" evidence="1">
    <location>
        <begin position="1"/>
        <end position="26"/>
    </location>
</feature>
<comment type="caution">
    <text evidence="3">The sequence shown here is derived from an EMBL/GenBank/DDBJ whole genome shotgun (WGS) entry which is preliminary data.</text>
</comment>
<feature type="chain" id="PRO_5029803669" evidence="1">
    <location>
        <begin position="27"/>
        <end position="518"/>
    </location>
</feature>
<dbReference type="Pfam" id="PF21012">
    <property type="entry name" value="DUF6850"/>
    <property type="match status" value="1"/>
</dbReference>
<dbReference type="EMBL" id="VUNG01000018">
    <property type="protein sequence ID" value="MST84597.1"/>
    <property type="molecule type" value="Genomic_DNA"/>
</dbReference>
<accession>A0A7K0KF84</accession>
<dbReference type="AlphaFoldDB" id="A0A7K0KF84"/>
<keyword evidence="4" id="KW-1185">Reference proteome</keyword>
<evidence type="ECO:0000259" key="2">
    <source>
        <dbReference type="Pfam" id="PF21012"/>
    </source>
</evidence>
<gene>
    <name evidence="3" type="ORF">FYJ73_07935</name>
</gene>
<keyword evidence="3" id="KW-0675">Receptor</keyword>
<dbReference type="Proteomes" id="UP000438914">
    <property type="component" value="Unassembled WGS sequence"/>
</dbReference>
<protein>
    <submittedName>
        <fullName evidence="3">TonB-dependent receptor</fullName>
    </submittedName>
</protein>
<dbReference type="InterPro" id="IPR049236">
    <property type="entry name" value="DUF6850"/>
</dbReference>
<evidence type="ECO:0000256" key="1">
    <source>
        <dbReference type="SAM" id="SignalP"/>
    </source>
</evidence>
<feature type="domain" description="DUF6850" evidence="2">
    <location>
        <begin position="49"/>
        <end position="518"/>
    </location>
</feature>
<sequence>MNIDHKTLTLALLAASSTFLPATLQAQTIDESSYRLADAASLWSTTANAAGLTLDFLVDRGVAMMEGSHESRDFHRVQEGNQDNSLRFFTERYQHLGRYLYGYGKFDFDMGRTKNRRWSDVRRTYNSDPFISGSEVSGSYDRQDISLTAAVGTTAFGPWRFGLRLDYQLGDLSRLRDPRSRSEMLDYRLTPSFTYSIGRSTLGLEGHYRRYKEKIPDITTVQTDPNMKYYTMTGMENANGVVGGYNGYMREYVNHEFGFRLSYAWQSPSWSSLTEAGIDRGSEGIYGTYKYQPGHYHVYRYAVANKTTWRTPRWLHVVQARLQYEEGYADEYRQQLTITTDSTTGYNTYKYVNQMTYNKRYRVRLLDATLGYRLNSASDHGINGYIGVDGILRSVHNEYHLPASSFVHHYVDWGLAAGHGFFANRFWVDAAFRLRQVFDNQLSLADATTPYAQQVWTADYDDYYTVNSWRAGLALTYQQPITVKGHTSMWFVRLDGDYLHAANSQHNSRASLAIGLRF</sequence>
<keyword evidence="1" id="KW-0732">Signal</keyword>